<dbReference type="GO" id="GO:0016787">
    <property type="term" value="F:hydrolase activity"/>
    <property type="evidence" value="ECO:0007669"/>
    <property type="project" value="UniProtKB-KW"/>
</dbReference>
<dbReference type="Proteomes" id="UP000298030">
    <property type="component" value="Unassembled WGS sequence"/>
</dbReference>
<evidence type="ECO:0000256" key="1">
    <source>
        <dbReference type="ARBA" id="ARBA00022801"/>
    </source>
</evidence>
<evidence type="ECO:0000313" key="4">
    <source>
        <dbReference type="EMBL" id="TEB38397.1"/>
    </source>
</evidence>
<dbReference type="Pfam" id="PF07859">
    <property type="entry name" value="Abhydrolase_3"/>
    <property type="match status" value="1"/>
</dbReference>
<comment type="caution">
    <text evidence="4">The sequence shown here is derived from an EMBL/GenBank/DDBJ whole genome shotgun (WGS) entry which is preliminary data.</text>
</comment>
<dbReference type="STRING" id="71717.A0A4Y7TW69"/>
<dbReference type="OrthoDB" id="2152029at2759"/>
<dbReference type="PANTHER" id="PTHR48081">
    <property type="entry name" value="AB HYDROLASE SUPERFAMILY PROTEIN C4A8.06C"/>
    <property type="match status" value="1"/>
</dbReference>
<dbReference type="SUPFAM" id="SSF53474">
    <property type="entry name" value="alpha/beta-Hydrolases"/>
    <property type="match status" value="1"/>
</dbReference>
<evidence type="ECO:0000259" key="3">
    <source>
        <dbReference type="Pfam" id="PF07859"/>
    </source>
</evidence>
<keyword evidence="2" id="KW-1133">Transmembrane helix</keyword>
<accession>A0A4Y7TW69</accession>
<gene>
    <name evidence="4" type="ORF">FA13DRAFT_746824</name>
</gene>
<keyword evidence="1 4" id="KW-0378">Hydrolase</keyword>
<dbReference type="InterPro" id="IPR013094">
    <property type="entry name" value="AB_hydrolase_3"/>
</dbReference>
<evidence type="ECO:0000313" key="5">
    <source>
        <dbReference type="Proteomes" id="UP000298030"/>
    </source>
</evidence>
<sequence length="404" mass="44174">MHTFRKQPLKGLYLVYQLLSTLFVRLPFWTLVNVPKGLRPRPSWTVKRGVLVNFVRHFMSIGNQTGPWMTRPDHTAITPSEGVNGVWVEPVPELVTGDTERLANIANVAAIRIPGYWQHKKGADLPVGSGLQTGEKVLYNLHGGAYVRMSAHPSDPTANIPKGILKHVPSIKRAFSVEYRLSSTKPFAEVHPFPAALIDALAGYNYLVNTVGIPPSNIIICGDSAGGNLAQALTRYLVENSTNPDIPAPPSALILLSPWSDLSQYHEDLPGGSAKTHLSSDYINDTDGGASWAKEAFCGVHGRAIADTNPYVSPASLHPGFTINFKGFPRTFLNGGGAEVIVDQIRTLRDRMIKDLGEGNGVQEGDGKVRYHEAPDAIHDYLVATWHEPERSDTLRAIAEWVEA</sequence>
<proteinExistence type="predicted"/>
<evidence type="ECO:0000256" key="2">
    <source>
        <dbReference type="SAM" id="Phobius"/>
    </source>
</evidence>
<protein>
    <submittedName>
        <fullName evidence="4">Alpha/beta-hydrolase</fullName>
    </submittedName>
</protein>
<dbReference type="InterPro" id="IPR050300">
    <property type="entry name" value="GDXG_lipolytic_enzyme"/>
</dbReference>
<feature type="domain" description="Alpha/beta hydrolase fold-3" evidence="3">
    <location>
        <begin position="140"/>
        <end position="381"/>
    </location>
</feature>
<keyword evidence="5" id="KW-1185">Reference proteome</keyword>
<dbReference type="AlphaFoldDB" id="A0A4Y7TW69"/>
<dbReference type="Gene3D" id="3.40.50.1820">
    <property type="entry name" value="alpha/beta hydrolase"/>
    <property type="match status" value="1"/>
</dbReference>
<reference evidence="4 5" key="1">
    <citation type="journal article" date="2019" name="Nat. Ecol. Evol.">
        <title>Megaphylogeny resolves global patterns of mushroom evolution.</title>
        <authorList>
            <person name="Varga T."/>
            <person name="Krizsan K."/>
            <person name="Foldi C."/>
            <person name="Dima B."/>
            <person name="Sanchez-Garcia M."/>
            <person name="Sanchez-Ramirez S."/>
            <person name="Szollosi G.J."/>
            <person name="Szarkandi J.G."/>
            <person name="Papp V."/>
            <person name="Albert L."/>
            <person name="Andreopoulos W."/>
            <person name="Angelini C."/>
            <person name="Antonin V."/>
            <person name="Barry K.W."/>
            <person name="Bougher N.L."/>
            <person name="Buchanan P."/>
            <person name="Buyck B."/>
            <person name="Bense V."/>
            <person name="Catcheside P."/>
            <person name="Chovatia M."/>
            <person name="Cooper J."/>
            <person name="Damon W."/>
            <person name="Desjardin D."/>
            <person name="Finy P."/>
            <person name="Geml J."/>
            <person name="Haridas S."/>
            <person name="Hughes K."/>
            <person name="Justo A."/>
            <person name="Karasinski D."/>
            <person name="Kautmanova I."/>
            <person name="Kiss B."/>
            <person name="Kocsube S."/>
            <person name="Kotiranta H."/>
            <person name="LaButti K.M."/>
            <person name="Lechner B.E."/>
            <person name="Liimatainen K."/>
            <person name="Lipzen A."/>
            <person name="Lukacs Z."/>
            <person name="Mihaltcheva S."/>
            <person name="Morgado L.N."/>
            <person name="Niskanen T."/>
            <person name="Noordeloos M.E."/>
            <person name="Ohm R.A."/>
            <person name="Ortiz-Santana B."/>
            <person name="Ovrebo C."/>
            <person name="Racz N."/>
            <person name="Riley R."/>
            <person name="Savchenko A."/>
            <person name="Shiryaev A."/>
            <person name="Soop K."/>
            <person name="Spirin V."/>
            <person name="Szebenyi C."/>
            <person name="Tomsovsky M."/>
            <person name="Tulloss R.E."/>
            <person name="Uehling J."/>
            <person name="Grigoriev I.V."/>
            <person name="Vagvolgyi C."/>
            <person name="Papp T."/>
            <person name="Martin F.M."/>
            <person name="Miettinen O."/>
            <person name="Hibbett D.S."/>
            <person name="Nagy L.G."/>
        </authorList>
    </citation>
    <scope>NUCLEOTIDE SEQUENCE [LARGE SCALE GENOMIC DNA]</scope>
    <source>
        <strain evidence="4 5">FP101781</strain>
    </source>
</reference>
<dbReference type="EMBL" id="QPFP01000003">
    <property type="protein sequence ID" value="TEB38397.1"/>
    <property type="molecule type" value="Genomic_DNA"/>
</dbReference>
<organism evidence="4 5">
    <name type="scientific">Coprinellus micaceus</name>
    <name type="common">Glistening ink-cap mushroom</name>
    <name type="synonym">Coprinus micaceus</name>
    <dbReference type="NCBI Taxonomy" id="71717"/>
    <lineage>
        <taxon>Eukaryota</taxon>
        <taxon>Fungi</taxon>
        <taxon>Dikarya</taxon>
        <taxon>Basidiomycota</taxon>
        <taxon>Agaricomycotina</taxon>
        <taxon>Agaricomycetes</taxon>
        <taxon>Agaricomycetidae</taxon>
        <taxon>Agaricales</taxon>
        <taxon>Agaricineae</taxon>
        <taxon>Psathyrellaceae</taxon>
        <taxon>Coprinellus</taxon>
    </lineage>
</organism>
<dbReference type="PANTHER" id="PTHR48081:SF26">
    <property type="entry name" value="ALPHA_BETA HYDROLASE FOLD-3 DOMAIN-CONTAINING PROTEIN"/>
    <property type="match status" value="1"/>
</dbReference>
<keyword evidence="2" id="KW-0472">Membrane</keyword>
<dbReference type="InterPro" id="IPR029058">
    <property type="entry name" value="AB_hydrolase_fold"/>
</dbReference>
<keyword evidence="2" id="KW-0812">Transmembrane</keyword>
<name>A0A4Y7TW69_COPMI</name>
<feature type="transmembrane region" description="Helical" evidence="2">
    <location>
        <begin position="12"/>
        <end position="32"/>
    </location>
</feature>